<feature type="compositionally biased region" description="Polar residues" evidence="1">
    <location>
        <begin position="14"/>
        <end position="32"/>
    </location>
</feature>
<evidence type="ECO:0000256" key="1">
    <source>
        <dbReference type="SAM" id="MobiDB-lite"/>
    </source>
</evidence>
<dbReference type="Proteomes" id="UP000092600">
    <property type="component" value="Unassembled WGS sequence"/>
</dbReference>
<evidence type="ECO:0000313" key="3">
    <source>
        <dbReference type="Proteomes" id="UP000092600"/>
    </source>
</evidence>
<accession>A0A199UPH5</accession>
<reference evidence="2 3" key="1">
    <citation type="journal article" date="2016" name="DNA Res.">
        <title>The draft genome of MD-2 pineapple using hybrid error correction of long reads.</title>
        <authorList>
            <person name="Redwan R.M."/>
            <person name="Saidin A."/>
            <person name="Kumar S.V."/>
        </authorList>
    </citation>
    <scope>NUCLEOTIDE SEQUENCE [LARGE SCALE GENOMIC DNA]</scope>
    <source>
        <strain evidence="3">cv. MD2</strain>
        <tissue evidence="2">Leaf</tissue>
    </source>
</reference>
<gene>
    <name evidence="2" type="ORF">ACMD2_26033</name>
</gene>
<dbReference type="AlphaFoldDB" id="A0A199UPH5"/>
<dbReference type="EMBL" id="LSRQ01006137">
    <property type="protein sequence ID" value="OAY66530.1"/>
    <property type="molecule type" value="Genomic_DNA"/>
</dbReference>
<organism evidence="2 3">
    <name type="scientific">Ananas comosus</name>
    <name type="common">Pineapple</name>
    <name type="synonym">Ananas ananas</name>
    <dbReference type="NCBI Taxonomy" id="4615"/>
    <lineage>
        <taxon>Eukaryota</taxon>
        <taxon>Viridiplantae</taxon>
        <taxon>Streptophyta</taxon>
        <taxon>Embryophyta</taxon>
        <taxon>Tracheophyta</taxon>
        <taxon>Spermatophyta</taxon>
        <taxon>Magnoliopsida</taxon>
        <taxon>Liliopsida</taxon>
        <taxon>Poales</taxon>
        <taxon>Bromeliaceae</taxon>
        <taxon>Bromelioideae</taxon>
        <taxon>Ananas</taxon>
    </lineage>
</organism>
<name>A0A199UPH5_ANACO</name>
<sequence>MNRPQFGLFLQKDQIGNHSATGPSGALWSSQQPKERTQNLEAPPGPRRKKRKKVEVVELHPSEIAMIF</sequence>
<feature type="region of interest" description="Disordered" evidence="1">
    <location>
        <begin position="1"/>
        <end position="54"/>
    </location>
</feature>
<comment type="caution">
    <text evidence="2">The sequence shown here is derived from an EMBL/GenBank/DDBJ whole genome shotgun (WGS) entry which is preliminary data.</text>
</comment>
<proteinExistence type="predicted"/>
<evidence type="ECO:0000313" key="2">
    <source>
        <dbReference type="EMBL" id="OAY66530.1"/>
    </source>
</evidence>
<protein>
    <submittedName>
        <fullName evidence="2">Uncharacterized protein</fullName>
    </submittedName>
</protein>